<evidence type="ECO:0000256" key="3">
    <source>
        <dbReference type="ARBA" id="ARBA00004496"/>
    </source>
</evidence>
<reference evidence="19 20" key="1">
    <citation type="submission" date="2020-07" db="EMBL/GenBank/DDBJ databases">
        <authorList>
            <person name="Criscuolo A."/>
        </authorList>
    </citation>
    <scope>NUCLEOTIDE SEQUENCE [LARGE SCALE GENOMIC DNA]</scope>
    <source>
        <strain evidence="19">CIP111649</strain>
    </source>
</reference>
<comment type="cofactor">
    <cofactor evidence="2">
        <name>Mn(2+)</name>
        <dbReference type="ChEBI" id="CHEBI:29035"/>
    </cofactor>
</comment>
<feature type="site" description="Important for catalysis" evidence="16">
    <location>
        <position position="139"/>
    </location>
</feature>
<evidence type="ECO:0000313" key="20">
    <source>
        <dbReference type="Proteomes" id="UP000589351"/>
    </source>
</evidence>
<keyword evidence="8 16" id="KW-0963">Cytoplasm</keyword>
<evidence type="ECO:0000256" key="17">
    <source>
        <dbReference type="RuleBase" id="RU004445"/>
    </source>
</evidence>
<comment type="caution">
    <text evidence="19">The sequence shown here is derived from an EMBL/GenBank/DDBJ whole genome shotgun (WGS) entry which is preliminary data.</text>
</comment>
<keyword evidence="13 16" id="KW-0520">NAD</keyword>
<evidence type="ECO:0000256" key="16">
    <source>
        <dbReference type="HAMAP-Rule" id="MF_01033"/>
    </source>
</evidence>
<dbReference type="InterPro" id="IPR004429">
    <property type="entry name" value="Isopropylmalate_DH"/>
</dbReference>
<dbReference type="GO" id="GO:0051287">
    <property type="term" value="F:NAD binding"/>
    <property type="evidence" value="ECO:0007669"/>
    <property type="project" value="InterPro"/>
</dbReference>
<evidence type="ECO:0000256" key="6">
    <source>
        <dbReference type="ARBA" id="ARBA00011738"/>
    </source>
</evidence>
<dbReference type="FunFam" id="3.40.718.10:FF:000028">
    <property type="entry name" value="3-isopropylmalate dehydrogenase"/>
    <property type="match status" value="1"/>
</dbReference>
<evidence type="ECO:0000256" key="11">
    <source>
        <dbReference type="ARBA" id="ARBA00022842"/>
    </source>
</evidence>
<dbReference type="InterPro" id="IPR024084">
    <property type="entry name" value="IsoPropMal-DH-like_dom"/>
</dbReference>
<dbReference type="Pfam" id="PF00180">
    <property type="entry name" value="Iso_dh"/>
    <property type="match status" value="1"/>
</dbReference>
<feature type="binding site" evidence="16">
    <location>
        <position position="104"/>
    </location>
    <ligand>
        <name>substrate</name>
    </ligand>
</feature>
<dbReference type="NCBIfam" id="TIGR00169">
    <property type="entry name" value="leuB"/>
    <property type="match status" value="1"/>
</dbReference>
<evidence type="ECO:0000256" key="7">
    <source>
        <dbReference type="ARBA" id="ARBA00022430"/>
    </source>
</evidence>
<evidence type="ECO:0000256" key="4">
    <source>
        <dbReference type="ARBA" id="ARBA00004762"/>
    </source>
</evidence>
<evidence type="ECO:0000256" key="5">
    <source>
        <dbReference type="ARBA" id="ARBA00008319"/>
    </source>
</evidence>
<dbReference type="PROSITE" id="PS00470">
    <property type="entry name" value="IDH_IMDH"/>
    <property type="match status" value="1"/>
</dbReference>
<keyword evidence="16" id="KW-0464">Manganese</keyword>
<dbReference type="Proteomes" id="UP000589351">
    <property type="component" value="Unassembled WGS sequence"/>
</dbReference>
<feature type="domain" description="Isopropylmalate dehydrogenase-like" evidence="18">
    <location>
        <begin position="4"/>
        <end position="348"/>
    </location>
</feature>
<evidence type="ECO:0000256" key="13">
    <source>
        <dbReference type="ARBA" id="ARBA00023027"/>
    </source>
</evidence>
<feature type="site" description="Important for catalysis" evidence="16">
    <location>
        <position position="187"/>
    </location>
</feature>
<evidence type="ECO:0000256" key="10">
    <source>
        <dbReference type="ARBA" id="ARBA00022723"/>
    </source>
</evidence>
<keyword evidence="11 16" id="KW-0460">Magnesium</keyword>
<evidence type="ECO:0000256" key="1">
    <source>
        <dbReference type="ARBA" id="ARBA00000624"/>
    </source>
</evidence>
<dbReference type="GO" id="GO:0009098">
    <property type="term" value="P:L-leucine biosynthetic process"/>
    <property type="evidence" value="ECO:0007669"/>
    <property type="project" value="UniProtKB-UniRule"/>
</dbReference>
<gene>
    <name evidence="16 19" type="primary">leuB</name>
    <name evidence="19" type="ORF">JEODO184_01694</name>
</gene>
<feature type="binding site" evidence="16">
    <location>
        <position position="219"/>
    </location>
    <ligand>
        <name>substrate</name>
    </ligand>
</feature>
<feature type="binding site" evidence="16">
    <location>
        <begin position="277"/>
        <end position="289"/>
    </location>
    <ligand>
        <name>NAD(+)</name>
        <dbReference type="ChEBI" id="CHEBI:57540"/>
    </ligand>
</feature>
<dbReference type="RefSeq" id="WP_185126180.1">
    <property type="nucleotide sequence ID" value="NZ_CAJEWD010000008.1"/>
</dbReference>
<keyword evidence="9 16" id="KW-0028">Amino-acid biosynthesis</keyword>
<feature type="binding site" evidence="16">
    <location>
        <position position="219"/>
    </location>
    <ligand>
        <name>Mg(2+)</name>
        <dbReference type="ChEBI" id="CHEBI:18420"/>
    </ligand>
</feature>
<dbReference type="EC" id="1.1.1.85" evidence="16"/>
<evidence type="ECO:0000256" key="12">
    <source>
        <dbReference type="ARBA" id="ARBA00023002"/>
    </source>
</evidence>
<evidence type="ECO:0000256" key="8">
    <source>
        <dbReference type="ARBA" id="ARBA00022490"/>
    </source>
</evidence>
<dbReference type="GO" id="GO:0003862">
    <property type="term" value="F:3-isopropylmalate dehydrogenase activity"/>
    <property type="evidence" value="ECO:0007669"/>
    <property type="project" value="UniProtKB-UniRule"/>
</dbReference>
<feature type="binding site" evidence="16">
    <location>
        <position position="94"/>
    </location>
    <ligand>
        <name>substrate</name>
    </ligand>
</feature>
<comment type="catalytic activity">
    <reaction evidence="1 16 17">
        <text>(2R,3S)-3-isopropylmalate + NAD(+) = 4-methyl-2-oxopentanoate + CO2 + NADH</text>
        <dbReference type="Rhea" id="RHEA:32271"/>
        <dbReference type="ChEBI" id="CHEBI:16526"/>
        <dbReference type="ChEBI" id="CHEBI:17865"/>
        <dbReference type="ChEBI" id="CHEBI:35121"/>
        <dbReference type="ChEBI" id="CHEBI:57540"/>
        <dbReference type="ChEBI" id="CHEBI:57945"/>
        <dbReference type="EC" id="1.1.1.85"/>
    </reaction>
</comment>
<dbReference type="InterPro" id="IPR019818">
    <property type="entry name" value="IsoCit/isopropylmalate_DH_CS"/>
</dbReference>
<evidence type="ECO:0000256" key="14">
    <source>
        <dbReference type="ARBA" id="ARBA00023304"/>
    </source>
</evidence>
<comment type="cofactor">
    <cofactor evidence="16 17">
        <name>Mg(2+)</name>
        <dbReference type="ChEBI" id="CHEBI:18420"/>
    </cofactor>
    <cofactor evidence="16 17">
        <name>Mn(2+)</name>
        <dbReference type="ChEBI" id="CHEBI:29035"/>
    </cofactor>
    <text evidence="16 17">Binds 1 Mg(2+) or Mn(2+) ion per subunit.</text>
</comment>
<comment type="similarity">
    <text evidence="5 16">Belongs to the isocitrate and isopropylmalate dehydrogenases family. LeuB type 1 subfamily.</text>
</comment>
<keyword evidence="10 16" id="KW-0479">Metal-binding</keyword>
<accession>A0A6V7RMT6</accession>
<feature type="binding site" evidence="16">
    <location>
        <position position="243"/>
    </location>
    <ligand>
        <name>Mg(2+)</name>
        <dbReference type="ChEBI" id="CHEBI:18420"/>
    </ligand>
</feature>
<comment type="function">
    <text evidence="15 16 17">Catalyzes the oxidation of 3-carboxy-2-hydroxy-4-methylpentanoate (3-isopropylmalate) to 3-carboxy-4-methyl-2-oxopentanoate. The product decarboxylates to 4-methyl-2 oxopentanoate.</text>
</comment>
<keyword evidence="14 16" id="KW-0100">Branched-chain amino acid biosynthesis</keyword>
<comment type="pathway">
    <text evidence="4 16 17">Amino-acid biosynthesis; L-leucine biosynthesis; L-leucine from 3-methyl-2-oxobutanoate: step 3/4.</text>
</comment>
<feature type="binding site" evidence="16">
    <location>
        <position position="132"/>
    </location>
    <ligand>
        <name>substrate</name>
    </ligand>
</feature>
<evidence type="ECO:0000256" key="9">
    <source>
        <dbReference type="ARBA" id="ARBA00022605"/>
    </source>
</evidence>
<protein>
    <recommendedName>
        <fullName evidence="16">3-isopropylmalate dehydrogenase</fullName>
        <ecNumber evidence="16">1.1.1.85</ecNumber>
    </recommendedName>
    <alternativeName>
        <fullName evidence="16">3-IPM-DH</fullName>
    </alternativeName>
    <alternativeName>
        <fullName evidence="16">Beta-IPM dehydrogenase</fullName>
        <shortName evidence="16">IMDH</shortName>
    </alternativeName>
</protein>
<organism evidence="19 20">
    <name type="scientific">Jeotgalicoccus meleagridis</name>
    <dbReference type="NCBI Taxonomy" id="2759181"/>
    <lineage>
        <taxon>Bacteria</taxon>
        <taxon>Bacillati</taxon>
        <taxon>Bacillota</taxon>
        <taxon>Bacilli</taxon>
        <taxon>Bacillales</taxon>
        <taxon>Staphylococcaceae</taxon>
        <taxon>Jeotgalicoccus</taxon>
    </lineage>
</organism>
<feature type="binding site" evidence="16">
    <location>
        <position position="247"/>
    </location>
    <ligand>
        <name>Mg(2+)</name>
        <dbReference type="ChEBI" id="CHEBI:18420"/>
    </ligand>
</feature>
<comment type="subunit">
    <text evidence="6 16 17">Homodimer.</text>
</comment>
<keyword evidence="12 16" id="KW-0560">Oxidoreductase</keyword>
<evidence type="ECO:0000256" key="2">
    <source>
        <dbReference type="ARBA" id="ARBA00001936"/>
    </source>
</evidence>
<keyword evidence="7 16" id="KW-0432">Leucine biosynthesis</keyword>
<dbReference type="Gene3D" id="3.40.718.10">
    <property type="entry name" value="Isopropylmalate Dehydrogenase"/>
    <property type="match status" value="1"/>
</dbReference>
<comment type="subcellular location">
    <subcellularLocation>
        <location evidence="3 16">Cytoplasm</location>
    </subcellularLocation>
</comment>
<dbReference type="UniPathway" id="UPA00048">
    <property type="reaction ID" value="UER00072"/>
</dbReference>
<dbReference type="SUPFAM" id="SSF53659">
    <property type="entry name" value="Isocitrate/Isopropylmalate dehydrogenase-like"/>
    <property type="match status" value="1"/>
</dbReference>
<sequence length="352" mass="38478">MKKHITLLPGDGIGPEIVAAAKKVLDVINERYDYEFTSEEQDIGGIAIDKTGNPLPEETIKACENSDAILLGAVGGPKWANQSVRPEQGLLKIRKHFNLFANLRPVTIFDALESSSPLKKEIVQGSDLMIVRELTGGLYFGQPSERRDNGKSVIDSLTYTRDEIERIVKIGFDTAMLRDKHLTSVDKANVLESSRMWREIVDEIGKEYPEVTVSHVLVDAAAMKLITNPKSFDVIVTENLFGDILSDEASVITGSLGVLPSASLNQDNFGLYEPIHGSAPDIAGLGKANPIGMILSVGMMLKYSFNLESEAAKIEEAVNKVLNDGYVTADLMSDDGQVLSTMEMTDKIISYL</sequence>
<dbReference type="EMBL" id="CAJEWD010000008">
    <property type="protein sequence ID" value="CAD2079490.1"/>
    <property type="molecule type" value="Genomic_DNA"/>
</dbReference>
<dbReference type="PANTHER" id="PTHR42979:SF1">
    <property type="entry name" value="3-ISOPROPYLMALATE DEHYDROGENASE"/>
    <property type="match status" value="1"/>
</dbReference>
<name>A0A6V7RMT6_9STAP</name>
<evidence type="ECO:0000259" key="18">
    <source>
        <dbReference type="SMART" id="SM01329"/>
    </source>
</evidence>
<dbReference type="GO" id="GO:0000287">
    <property type="term" value="F:magnesium ion binding"/>
    <property type="evidence" value="ECO:0007669"/>
    <property type="project" value="InterPro"/>
</dbReference>
<dbReference type="AlphaFoldDB" id="A0A6V7RMT6"/>
<dbReference type="HAMAP" id="MF_01033">
    <property type="entry name" value="LeuB_type1"/>
    <property type="match status" value="1"/>
</dbReference>
<evidence type="ECO:0000256" key="15">
    <source>
        <dbReference type="ARBA" id="ARBA00023577"/>
    </source>
</evidence>
<evidence type="ECO:0000313" key="19">
    <source>
        <dbReference type="EMBL" id="CAD2079490.1"/>
    </source>
</evidence>
<keyword evidence="20" id="KW-1185">Reference proteome</keyword>
<dbReference type="SMART" id="SM01329">
    <property type="entry name" value="Iso_dh"/>
    <property type="match status" value="1"/>
</dbReference>
<comment type="caution">
    <text evidence="16">Lacks conserved residue(s) required for the propagation of feature annotation.</text>
</comment>
<dbReference type="GO" id="GO:0005829">
    <property type="term" value="C:cytosol"/>
    <property type="evidence" value="ECO:0007669"/>
    <property type="project" value="TreeGrafter"/>
</dbReference>
<dbReference type="PANTHER" id="PTHR42979">
    <property type="entry name" value="3-ISOPROPYLMALATE DEHYDROGENASE"/>
    <property type="match status" value="1"/>
</dbReference>
<proteinExistence type="inferred from homology"/>